<protein>
    <recommendedName>
        <fullName evidence="2">Reverse transcriptase/retrotransposon-derived protein RNase H-like domain-containing protein</fullName>
    </recommendedName>
</protein>
<evidence type="ECO:0000259" key="2">
    <source>
        <dbReference type="Pfam" id="PF17919"/>
    </source>
</evidence>
<organism evidence="3 4">
    <name type="scientific">Amphilophus citrinellus</name>
    <name type="common">Midas cichlid</name>
    <name type="synonym">Cichlasoma citrinellum</name>
    <dbReference type="NCBI Taxonomy" id="61819"/>
    <lineage>
        <taxon>Eukaryota</taxon>
        <taxon>Metazoa</taxon>
        <taxon>Chordata</taxon>
        <taxon>Craniata</taxon>
        <taxon>Vertebrata</taxon>
        <taxon>Euteleostomi</taxon>
        <taxon>Actinopterygii</taxon>
        <taxon>Neopterygii</taxon>
        <taxon>Teleostei</taxon>
        <taxon>Neoteleostei</taxon>
        <taxon>Acanthomorphata</taxon>
        <taxon>Ovalentaria</taxon>
        <taxon>Cichlomorphae</taxon>
        <taxon>Cichliformes</taxon>
        <taxon>Cichlidae</taxon>
        <taxon>New World cichlids</taxon>
        <taxon>Cichlasomatinae</taxon>
        <taxon>Heroini</taxon>
        <taxon>Amphilophus</taxon>
    </lineage>
</organism>
<name>A0A3Q0RE67_AMPCI</name>
<dbReference type="PANTHER" id="PTHR37984">
    <property type="entry name" value="PROTEIN CBG26694"/>
    <property type="match status" value="1"/>
</dbReference>
<dbReference type="InterPro" id="IPR043128">
    <property type="entry name" value="Rev_trsase/Diguanyl_cyclase"/>
</dbReference>
<evidence type="ECO:0000313" key="3">
    <source>
        <dbReference type="Ensembl" id="ENSACIP00000007265.1"/>
    </source>
</evidence>
<dbReference type="InterPro" id="IPR043502">
    <property type="entry name" value="DNA/RNA_pol_sf"/>
</dbReference>
<keyword evidence="4" id="KW-1185">Reference proteome</keyword>
<reference evidence="3" key="1">
    <citation type="submission" date="2025-08" db="UniProtKB">
        <authorList>
            <consortium name="Ensembl"/>
        </authorList>
    </citation>
    <scope>IDENTIFICATION</scope>
</reference>
<reference evidence="3" key="2">
    <citation type="submission" date="2025-09" db="UniProtKB">
        <authorList>
            <consortium name="Ensembl"/>
        </authorList>
    </citation>
    <scope>IDENTIFICATION</scope>
</reference>
<dbReference type="AlphaFoldDB" id="A0A3Q0RE67"/>
<accession>A0A3Q0RE67</accession>
<feature type="domain" description="Reverse transcriptase/retrotransposon-derived protein RNase H-like" evidence="2">
    <location>
        <begin position="82"/>
        <end position="166"/>
    </location>
</feature>
<dbReference type="InterPro" id="IPR041577">
    <property type="entry name" value="RT_RNaseH_2"/>
</dbReference>
<sequence>CAKSTHNNLRLVSTKTVGFYGLQPDHDRVTAVIHAPAPHDMFSLRSFLGLASWYSKFIPVFATVSEPLRTVRRDSTDLHFKWTAEAESSFTALKELIVNSSALALYDPELPTYVTTDASDYDLDEVLTQLHSAQSERVVAFASRTLSPAERKYSTVECEALAYVKWPYLFKVLELYFSGQITLCQSPHSYSYQSDPVPTLSNT</sequence>
<dbReference type="InterPro" id="IPR050951">
    <property type="entry name" value="Retrovirus_Pol_polyprotein"/>
</dbReference>
<dbReference type="SUPFAM" id="SSF56672">
    <property type="entry name" value="DNA/RNA polymerases"/>
    <property type="match status" value="1"/>
</dbReference>
<dbReference type="STRING" id="61819.ENSACIP00000007265"/>
<dbReference type="GeneTree" id="ENSGT01140000282569"/>
<dbReference type="PANTHER" id="PTHR37984:SF5">
    <property type="entry name" value="PROTEIN NYNRIN-LIKE"/>
    <property type="match status" value="1"/>
</dbReference>
<keyword evidence="1" id="KW-0511">Multifunctional enzyme</keyword>
<evidence type="ECO:0000313" key="4">
    <source>
        <dbReference type="Proteomes" id="UP000261340"/>
    </source>
</evidence>
<dbReference type="OMA" id="FVWTDRH"/>
<dbReference type="Gene3D" id="3.30.70.270">
    <property type="match status" value="1"/>
</dbReference>
<dbReference type="Proteomes" id="UP000261340">
    <property type="component" value="Unplaced"/>
</dbReference>
<dbReference type="GO" id="GO:0003824">
    <property type="term" value="F:catalytic activity"/>
    <property type="evidence" value="ECO:0007669"/>
    <property type="project" value="UniProtKB-KW"/>
</dbReference>
<dbReference type="Ensembl" id="ENSACIT00000007481.1">
    <property type="protein sequence ID" value="ENSACIP00000007265.1"/>
    <property type="gene ID" value="ENSACIG00000005707.1"/>
</dbReference>
<evidence type="ECO:0000256" key="1">
    <source>
        <dbReference type="ARBA" id="ARBA00023268"/>
    </source>
</evidence>
<proteinExistence type="predicted"/>
<dbReference type="FunFam" id="3.30.70.270:FF:000020">
    <property type="entry name" value="Transposon Tf2-6 polyprotein-like Protein"/>
    <property type="match status" value="1"/>
</dbReference>
<dbReference type="Pfam" id="PF17919">
    <property type="entry name" value="RT_RNaseH_2"/>
    <property type="match status" value="1"/>
</dbReference>